<reference evidence="3" key="1">
    <citation type="submission" date="2016-11" db="UniProtKB">
        <authorList>
            <consortium name="WormBaseParasite"/>
        </authorList>
    </citation>
    <scope>IDENTIFICATION</scope>
</reference>
<dbReference type="WBParaSite" id="L893_g17716.t1">
    <property type="protein sequence ID" value="L893_g17716.t1"/>
    <property type="gene ID" value="L893_g17716"/>
</dbReference>
<keyword evidence="1" id="KW-0472">Membrane</keyword>
<organism evidence="2 3">
    <name type="scientific">Steinernema glaseri</name>
    <dbReference type="NCBI Taxonomy" id="37863"/>
    <lineage>
        <taxon>Eukaryota</taxon>
        <taxon>Metazoa</taxon>
        <taxon>Ecdysozoa</taxon>
        <taxon>Nematoda</taxon>
        <taxon>Chromadorea</taxon>
        <taxon>Rhabditida</taxon>
        <taxon>Tylenchina</taxon>
        <taxon>Panagrolaimomorpha</taxon>
        <taxon>Strongyloidoidea</taxon>
        <taxon>Steinernematidae</taxon>
        <taxon>Steinernema</taxon>
    </lineage>
</organism>
<keyword evidence="1" id="KW-0812">Transmembrane</keyword>
<accession>A0A1I7YLT9</accession>
<dbReference type="AlphaFoldDB" id="A0A1I7YLT9"/>
<protein>
    <submittedName>
        <fullName evidence="3">Uncharacterized protein</fullName>
    </submittedName>
</protein>
<evidence type="ECO:0000313" key="2">
    <source>
        <dbReference type="Proteomes" id="UP000095287"/>
    </source>
</evidence>
<evidence type="ECO:0000313" key="3">
    <source>
        <dbReference type="WBParaSite" id="L893_g17716.t1"/>
    </source>
</evidence>
<feature type="transmembrane region" description="Helical" evidence="1">
    <location>
        <begin position="6"/>
        <end position="35"/>
    </location>
</feature>
<name>A0A1I7YLT9_9BILA</name>
<dbReference type="Proteomes" id="UP000095287">
    <property type="component" value="Unplaced"/>
</dbReference>
<proteinExistence type="predicted"/>
<keyword evidence="2" id="KW-1185">Reference proteome</keyword>
<keyword evidence="1" id="KW-1133">Transmembrane helix</keyword>
<evidence type="ECO:0000256" key="1">
    <source>
        <dbReference type="SAM" id="Phobius"/>
    </source>
</evidence>
<sequence>MASLNSLVYFVLIAFIALLTLILLLIVCILIARFFGHRKANHNIKFIPSEHNPIDMDLHNAGNDSSWLNEGFDVRSEGSPNAHKASHISDSPQIPVFHRAVQSLDQTTTSALAVEHLMRRSFLTSEELKTMVQPASDIKIVAVQRDCV</sequence>